<sequence>MSRPSLPSSNSNPPPAQLRNDPNAMDPPPPPAYDTLSLAPPSISADAALAPSSQQTSSPSESHTPQPQPHAKKSLKDRWRDLKDEDERRRSERITHVSADEADRLTGLDRHRAEEERKSAVAERPRGMKALVGFLTLS</sequence>
<keyword evidence="3" id="KW-1185">Reference proteome</keyword>
<organism evidence="2 3">
    <name type="scientific">Knufia obscura</name>
    <dbReference type="NCBI Taxonomy" id="1635080"/>
    <lineage>
        <taxon>Eukaryota</taxon>
        <taxon>Fungi</taxon>
        <taxon>Dikarya</taxon>
        <taxon>Ascomycota</taxon>
        <taxon>Pezizomycotina</taxon>
        <taxon>Eurotiomycetes</taxon>
        <taxon>Chaetothyriomycetidae</taxon>
        <taxon>Chaetothyriales</taxon>
        <taxon>Trichomeriaceae</taxon>
        <taxon>Knufia</taxon>
    </lineage>
</organism>
<evidence type="ECO:0000256" key="1">
    <source>
        <dbReference type="SAM" id="MobiDB-lite"/>
    </source>
</evidence>
<dbReference type="EMBL" id="JAVHJV010000002">
    <property type="protein sequence ID" value="KAK5945764.1"/>
    <property type="molecule type" value="Genomic_DNA"/>
</dbReference>
<protein>
    <submittedName>
        <fullName evidence="2">Uncharacterized protein</fullName>
    </submittedName>
</protein>
<feature type="compositionally biased region" description="Basic and acidic residues" evidence="1">
    <location>
        <begin position="74"/>
        <end position="124"/>
    </location>
</feature>
<feature type="region of interest" description="Disordered" evidence="1">
    <location>
        <begin position="1"/>
        <end position="124"/>
    </location>
</feature>
<comment type="caution">
    <text evidence="2">The sequence shown here is derived from an EMBL/GenBank/DDBJ whole genome shotgun (WGS) entry which is preliminary data.</text>
</comment>
<reference evidence="2 3" key="1">
    <citation type="journal article" date="2023" name="Res Sq">
        <title>Genomic and morphological characterization of Knufia obscura isolated from the Mars 2020 spacecraft assembly facility.</title>
        <authorList>
            <person name="Chander A.M."/>
            <person name="Teixeira M.M."/>
            <person name="Singh N.K."/>
            <person name="Williams M.P."/>
            <person name="Parker C.W."/>
            <person name="Leo P."/>
            <person name="Stajich J.E."/>
            <person name="Torok T."/>
            <person name="Tighe S."/>
            <person name="Mason C.E."/>
            <person name="Venkateswaran K."/>
        </authorList>
    </citation>
    <scope>NUCLEOTIDE SEQUENCE [LARGE SCALE GENOMIC DNA]</scope>
    <source>
        <strain evidence="2 3">CCFEE 5817</strain>
    </source>
</reference>
<proteinExistence type="predicted"/>
<evidence type="ECO:0000313" key="2">
    <source>
        <dbReference type="EMBL" id="KAK5945764.1"/>
    </source>
</evidence>
<gene>
    <name evidence="2" type="ORF">PMZ80_002972</name>
</gene>
<dbReference type="RefSeq" id="XP_064733854.1">
    <property type="nucleotide sequence ID" value="XM_064871401.1"/>
</dbReference>
<evidence type="ECO:0000313" key="3">
    <source>
        <dbReference type="Proteomes" id="UP001334248"/>
    </source>
</evidence>
<dbReference type="GeneID" id="89996421"/>
<accession>A0ABR0RYV2</accession>
<feature type="compositionally biased region" description="Low complexity" evidence="1">
    <location>
        <begin position="51"/>
        <end position="65"/>
    </location>
</feature>
<dbReference type="Proteomes" id="UP001334248">
    <property type="component" value="Unassembled WGS sequence"/>
</dbReference>
<feature type="compositionally biased region" description="Low complexity" evidence="1">
    <location>
        <begin position="1"/>
        <end position="11"/>
    </location>
</feature>
<name>A0ABR0RYV2_9EURO</name>